<dbReference type="AlphaFoldDB" id="A0AAV8XY36"/>
<feature type="compositionally biased region" description="Polar residues" evidence="1">
    <location>
        <begin position="564"/>
        <end position="584"/>
    </location>
</feature>
<reference evidence="2" key="1">
    <citation type="journal article" date="2023" name="Insect Mol. Biol.">
        <title>Genome sequencing provides insights into the evolution of gene families encoding plant cell wall-degrading enzymes in longhorned beetles.</title>
        <authorList>
            <person name="Shin N.R."/>
            <person name="Okamura Y."/>
            <person name="Kirsch R."/>
            <person name="Pauchet Y."/>
        </authorList>
    </citation>
    <scope>NUCLEOTIDE SEQUENCE</scope>
    <source>
        <strain evidence="2">RBIC_L_NR</strain>
    </source>
</reference>
<organism evidence="2 3">
    <name type="scientific">Rhamnusium bicolor</name>
    <dbReference type="NCBI Taxonomy" id="1586634"/>
    <lineage>
        <taxon>Eukaryota</taxon>
        <taxon>Metazoa</taxon>
        <taxon>Ecdysozoa</taxon>
        <taxon>Arthropoda</taxon>
        <taxon>Hexapoda</taxon>
        <taxon>Insecta</taxon>
        <taxon>Pterygota</taxon>
        <taxon>Neoptera</taxon>
        <taxon>Endopterygota</taxon>
        <taxon>Coleoptera</taxon>
        <taxon>Polyphaga</taxon>
        <taxon>Cucujiformia</taxon>
        <taxon>Chrysomeloidea</taxon>
        <taxon>Cerambycidae</taxon>
        <taxon>Lepturinae</taxon>
        <taxon>Rhagiini</taxon>
        <taxon>Rhamnusium</taxon>
    </lineage>
</organism>
<evidence type="ECO:0000313" key="2">
    <source>
        <dbReference type="EMBL" id="KAJ8943844.1"/>
    </source>
</evidence>
<dbReference type="Proteomes" id="UP001162156">
    <property type="component" value="Unassembled WGS sequence"/>
</dbReference>
<name>A0AAV8XY36_9CUCU</name>
<evidence type="ECO:0000256" key="1">
    <source>
        <dbReference type="SAM" id="MobiDB-lite"/>
    </source>
</evidence>
<proteinExistence type="predicted"/>
<feature type="compositionally biased region" description="Basic and acidic residues" evidence="1">
    <location>
        <begin position="604"/>
        <end position="614"/>
    </location>
</feature>
<gene>
    <name evidence="2" type="ORF">NQ314_009611</name>
</gene>
<dbReference type="Gene3D" id="2.40.70.10">
    <property type="entry name" value="Acid Proteases"/>
    <property type="match status" value="1"/>
</dbReference>
<dbReference type="EMBL" id="JANEYF010002643">
    <property type="protein sequence ID" value="KAJ8943844.1"/>
    <property type="molecule type" value="Genomic_DNA"/>
</dbReference>
<feature type="region of interest" description="Disordered" evidence="1">
    <location>
        <begin position="564"/>
        <end position="614"/>
    </location>
</feature>
<dbReference type="SUPFAM" id="SSF50630">
    <property type="entry name" value="Acid proteases"/>
    <property type="match status" value="1"/>
</dbReference>
<protein>
    <submittedName>
        <fullName evidence="2">Uncharacterized protein</fullName>
    </submittedName>
</protein>
<sequence>MNLRSGRNLPQSQVNFRTVNMSDEIRQVVMTPEMLQNLIASLGQPAAGAANQGNFSKCTHRFDGSKNQDVHAFIDSINVYKDCLQISDVNALKGFPMLLEGQAAIWWQGVEKTTTSFDDAIKALKHAFGEQQEEEKTDIFVSRCRALLSHLPSIPVLPESIQLDMVYGLLHFKIREKIPRNSLTNFEELIEEARKAEITLQEIKTTPTLSQQKTMTKASGDTVRLLKPLVTCFGCGAIGYIRSNCPTCKSKSIKSELQDIPSDFRYYSTSGQEVVRPLVSIEIEKLHGTAILDTGAKTTDGMERSVMSQVFNVKINIGHKLIYMDLIAIPDHTDSRTLLGVDFLQEANIIVDMPRHCWYFGDDLTTPYPFKREDNPISTDNIINMVSLRENEGSSLTNTEVHELNSTLQKYQDVFKPSAAASPFAEHCIVLTDDVPVAVPPYRVSEPKREILRKELDQLFDDDRLAETLKISRETHEQSQDNSKRCADARRRNVSPFKVGDFTPTTFEVSNIDKPEIPLGKYHISALTPYHGTEEHVPMQPLRRRGRPPKLKSKPLVNVSNSVFNDSPAEVSQPSAQKIGNTPSRKPYLLRAPKPKPPCCVESRTGRTRDSKGEIVRCKHGTRPCPL</sequence>
<comment type="caution">
    <text evidence="2">The sequence shown here is derived from an EMBL/GenBank/DDBJ whole genome shotgun (WGS) entry which is preliminary data.</text>
</comment>
<keyword evidence="3" id="KW-1185">Reference proteome</keyword>
<dbReference type="InterPro" id="IPR021109">
    <property type="entry name" value="Peptidase_aspartic_dom_sf"/>
</dbReference>
<accession>A0AAV8XY36</accession>
<evidence type="ECO:0000313" key="3">
    <source>
        <dbReference type="Proteomes" id="UP001162156"/>
    </source>
</evidence>